<evidence type="ECO:0000313" key="3">
    <source>
        <dbReference type="EMBL" id="SDM44801.1"/>
    </source>
</evidence>
<dbReference type="InterPro" id="IPR036890">
    <property type="entry name" value="HATPase_C_sf"/>
</dbReference>
<reference evidence="4" key="1">
    <citation type="submission" date="2016-10" db="EMBL/GenBank/DDBJ databases">
        <authorList>
            <person name="Varghese N."/>
            <person name="Submissions S."/>
        </authorList>
    </citation>
    <scope>NUCLEOTIDE SEQUENCE [LARGE SCALE GENOMIC DNA]</scope>
    <source>
        <strain evidence="4">DSM 24536</strain>
    </source>
</reference>
<dbReference type="Proteomes" id="UP000199226">
    <property type="component" value="Unassembled WGS sequence"/>
</dbReference>
<accession>A0A1G9TAW5</accession>
<dbReference type="GO" id="GO:0016020">
    <property type="term" value="C:membrane"/>
    <property type="evidence" value="ECO:0007669"/>
    <property type="project" value="InterPro"/>
</dbReference>
<feature type="transmembrane region" description="Helical" evidence="1">
    <location>
        <begin position="51"/>
        <end position="69"/>
    </location>
</feature>
<evidence type="ECO:0000256" key="1">
    <source>
        <dbReference type="SAM" id="Phobius"/>
    </source>
</evidence>
<keyword evidence="1" id="KW-1133">Transmembrane helix</keyword>
<protein>
    <submittedName>
        <fullName evidence="3">Histidine kinase</fullName>
    </submittedName>
</protein>
<dbReference type="AlphaFoldDB" id="A0A1G9TAW5"/>
<dbReference type="PANTHER" id="PTHR34220:SF7">
    <property type="entry name" value="SENSOR HISTIDINE KINASE YPDA"/>
    <property type="match status" value="1"/>
</dbReference>
<dbReference type="Gene3D" id="3.30.565.10">
    <property type="entry name" value="Histidine kinase-like ATPase, C-terminal domain"/>
    <property type="match status" value="1"/>
</dbReference>
<dbReference type="InterPro" id="IPR010559">
    <property type="entry name" value="Sig_transdc_His_kin_internal"/>
</dbReference>
<organism evidence="3 4">
    <name type="scientific">Daejeonella rubra</name>
    <dbReference type="NCBI Taxonomy" id="990371"/>
    <lineage>
        <taxon>Bacteria</taxon>
        <taxon>Pseudomonadati</taxon>
        <taxon>Bacteroidota</taxon>
        <taxon>Sphingobacteriia</taxon>
        <taxon>Sphingobacteriales</taxon>
        <taxon>Sphingobacteriaceae</taxon>
        <taxon>Daejeonella</taxon>
    </lineage>
</organism>
<evidence type="ECO:0000313" key="4">
    <source>
        <dbReference type="Proteomes" id="UP000199226"/>
    </source>
</evidence>
<dbReference type="SUPFAM" id="SSF55874">
    <property type="entry name" value="ATPase domain of HSP90 chaperone/DNA topoisomerase II/histidine kinase"/>
    <property type="match status" value="1"/>
</dbReference>
<feature type="transmembrane region" description="Helical" evidence="1">
    <location>
        <begin position="81"/>
        <end position="104"/>
    </location>
</feature>
<evidence type="ECO:0000259" key="2">
    <source>
        <dbReference type="Pfam" id="PF06580"/>
    </source>
</evidence>
<dbReference type="EMBL" id="FNHH01000012">
    <property type="protein sequence ID" value="SDM44801.1"/>
    <property type="molecule type" value="Genomic_DNA"/>
</dbReference>
<sequence>MLRQQVSTEQTSEPVLSKSKLTLIVVQCIVACMISQSAILLWFGFSAQTSFIDSSVSISLLAIACYLIGNNLQYYRPEKNGYLLMLLYCSILASLWLVVNNWTLDKLILNDPHYSEFLYNSLPIRFFIGLLMIGLMAMVSVVWYTQLDQKETEKRKLEAETLARDAELYNLRQQLQPHFLFNSLNSITALIGSRPEEARKMIHQLSDFLRGTLKKEDQQPVSLIDELEHLQLYLDIEKVRFGHRLSTEISYNEACKAKKLPPMLLQPIVENAIKFGLYDTTGVVTISIFGECVENELHITVQNPYDPDTTRPKHGTGFGLSGVKRRLHLLFGRTDLLETTSYSHIFTTIVKIPQV</sequence>
<dbReference type="GO" id="GO:0000155">
    <property type="term" value="F:phosphorelay sensor kinase activity"/>
    <property type="evidence" value="ECO:0007669"/>
    <property type="project" value="InterPro"/>
</dbReference>
<dbReference type="InterPro" id="IPR050640">
    <property type="entry name" value="Bact_2-comp_sensor_kinase"/>
</dbReference>
<dbReference type="PANTHER" id="PTHR34220">
    <property type="entry name" value="SENSOR HISTIDINE KINASE YPDA"/>
    <property type="match status" value="1"/>
</dbReference>
<feature type="domain" description="Signal transduction histidine kinase internal region" evidence="2">
    <location>
        <begin position="166"/>
        <end position="245"/>
    </location>
</feature>
<keyword evidence="4" id="KW-1185">Reference proteome</keyword>
<gene>
    <name evidence="3" type="ORF">SAMN05421813_11282</name>
</gene>
<keyword evidence="3" id="KW-0418">Kinase</keyword>
<feature type="transmembrane region" description="Helical" evidence="1">
    <location>
        <begin position="124"/>
        <end position="145"/>
    </location>
</feature>
<dbReference type="Pfam" id="PF06580">
    <property type="entry name" value="His_kinase"/>
    <property type="match status" value="1"/>
</dbReference>
<name>A0A1G9TAW5_9SPHI</name>
<keyword evidence="3" id="KW-0808">Transferase</keyword>
<proteinExistence type="predicted"/>
<keyword evidence="1" id="KW-0812">Transmembrane</keyword>
<keyword evidence="1" id="KW-0472">Membrane</keyword>
<dbReference type="RefSeq" id="WP_245704490.1">
    <property type="nucleotide sequence ID" value="NZ_FNHH01000012.1"/>
</dbReference>
<dbReference type="STRING" id="990371.SAMN05421813_11282"/>
<feature type="transmembrane region" description="Helical" evidence="1">
    <location>
        <begin position="21"/>
        <end position="45"/>
    </location>
</feature>